<organism evidence="2 3">
    <name type="scientific">Ornithinibacillus hominis</name>
    <dbReference type="NCBI Taxonomy" id="2763055"/>
    <lineage>
        <taxon>Bacteria</taxon>
        <taxon>Bacillati</taxon>
        <taxon>Bacillota</taxon>
        <taxon>Bacilli</taxon>
        <taxon>Bacillales</taxon>
        <taxon>Bacillaceae</taxon>
        <taxon>Ornithinibacillus</taxon>
    </lineage>
</organism>
<proteinExistence type="predicted"/>
<sequence length="60" mass="6684">MIIFILLASSFIGLGNALHPLINYSPIIGWFLGITCQLLALVVAFKWELKRTLSKQKGQP</sequence>
<keyword evidence="1" id="KW-1133">Transmembrane helix</keyword>
<dbReference type="RefSeq" id="WP_186868013.1">
    <property type="nucleotide sequence ID" value="NZ_JACOOL010000001.1"/>
</dbReference>
<name>A0A923RF80_9BACI</name>
<evidence type="ECO:0000313" key="3">
    <source>
        <dbReference type="Proteomes" id="UP000637359"/>
    </source>
</evidence>
<reference evidence="2" key="1">
    <citation type="submission" date="2020-08" db="EMBL/GenBank/DDBJ databases">
        <title>Genome public.</title>
        <authorList>
            <person name="Liu C."/>
            <person name="Sun Q."/>
        </authorList>
    </citation>
    <scope>NUCLEOTIDE SEQUENCE</scope>
    <source>
        <strain evidence="2">BX22</strain>
    </source>
</reference>
<evidence type="ECO:0000313" key="2">
    <source>
        <dbReference type="EMBL" id="MBC5635300.1"/>
    </source>
</evidence>
<accession>A0A923RF80</accession>
<feature type="transmembrane region" description="Helical" evidence="1">
    <location>
        <begin position="27"/>
        <end position="47"/>
    </location>
</feature>
<dbReference type="EMBL" id="JACOOL010000001">
    <property type="protein sequence ID" value="MBC5635300.1"/>
    <property type="molecule type" value="Genomic_DNA"/>
</dbReference>
<gene>
    <name evidence="2" type="ORF">H8S33_00545</name>
</gene>
<protein>
    <submittedName>
        <fullName evidence="2">Uncharacterized protein</fullName>
    </submittedName>
</protein>
<dbReference type="Proteomes" id="UP000637359">
    <property type="component" value="Unassembled WGS sequence"/>
</dbReference>
<keyword evidence="1" id="KW-0812">Transmembrane</keyword>
<comment type="caution">
    <text evidence="2">The sequence shown here is derived from an EMBL/GenBank/DDBJ whole genome shotgun (WGS) entry which is preliminary data.</text>
</comment>
<keyword evidence="1" id="KW-0472">Membrane</keyword>
<evidence type="ECO:0000256" key="1">
    <source>
        <dbReference type="SAM" id="Phobius"/>
    </source>
</evidence>
<dbReference type="AlphaFoldDB" id="A0A923RF80"/>
<keyword evidence="3" id="KW-1185">Reference proteome</keyword>